<dbReference type="InterPro" id="IPR036457">
    <property type="entry name" value="PPM-type-like_dom_sf"/>
</dbReference>
<name>A0A3B0V6I3_9ZZZZ</name>
<protein>
    <submittedName>
        <fullName evidence="2">Protein serine/threonine phosphatase PrpC, regulation of stationary phase</fullName>
    </submittedName>
</protein>
<reference evidence="2" key="1">
    <citation type="submission" date="2018-06" db="EMBL/GenBank/DDBJ databases">
        <authorList>
            <person name="Zhirakovskaya E."/>
        </authorList>
    </citation>
    <scope>NUCLEOTIDE SEQUENCE</scope>
</reference>
<accession>A0A3B0V6I3</accession>
<dbReference type="SMART" id="SM00331">
    <property type="entry name" value="PP2C_SIG"/>
    <property type="match status" value="1"/>
</dbReference>
<sequence length="258" mass="28392">MNFATFKKKLIFWRQPEIQFSGRTDTGRRRAANEDSFAVLPRLSLMMVADGIGGHKAGEVASRRAVEIMIDLLSPSALREVRGNREGIKHLLISSLCRVNDRIMAMAADNEDLSGMGTTFIVALIDNGSLYTCHVGDVRAYIAGQNGLRQVTNDHSYAAEFKRRETEATEQIAPPARNIVSRAVGFPFREDPECHCLPLSPRERITICSDGLWSMVSDEKMAAIISQAVNPDTACAEYIRAANENGGKDNITAVVAYT</sequence>
<dbReference type="SUPFAM" id="SSF81606">
    <property type="entry name" value="PP2C-like"/>
    <property type="match status" value="1"/>
</dbReference>
<gene>
    <name evidence="2" type="ORF">MNBD_DELTA03-1898</name>
</gene>
<feature type="domain" description="PPM-type phosphatase" evidence="1">
    <location>
        <begin position="19"/>
        <end position="258"/>
    </location>
</feature>
<evidence type="ECO:0000313" key="2">
    <source>
        <dbReference type="EMBL" id="VAW38571.1"/>
    </source>
</evidence>
<dbReference type="GO" id="GO:0004722">
    <property type="term" value="F:protein serine/threonine phosphatase activity"/>
    <property type="evidence" value="ECO:0007669"/>
    <property type="project" value="InterPro"/>
</dbReference>
<dbReference type="CDD" id="cd00143">
    <property type="entry name" value="PP2Cc"/>
    <property type="match status" value="1"/>
</dbReference>
<proteinExistence type="predicted"/>
<dbReference type="InterPro" id="IPR015655">
    <property type="entry name" value="PP2C"/>
</dbReference>
<dbReference type="InterPro" id="IPR001932">
    <property type="entry name" value="PPM-type_phosphatase-like_dom"/>
</dbReference>
<dbReference type="SMART" id="SM00332">
    <property type="entry name" value="PP2Cc"/>
    <property type="match status" value="1"/>
</dbReference>
<dbReference type="AlphaFoldDB" id="A0A3B0V6I3"/>
<evidence type="ECO:0000259" key="1">
    <source>
        <dbReference type="PROSITE" id="PS51746"/>
    </source>
</evidence>
<dbReference type="PANTHER" id="PTHR47992">
    <property type="entry name" value="PROTEIN PHOSPHATASE"/>
    <property type="match status" value="1"/>
</dbReference>
<dbReference type="PROSITE" id="PS51746">
    <property type="entry name" value="PPM_2"/>
    <property type="match status" value="1"/>
</dbReference>
<dbReference type="Pfam" id="PF00481">
    <property type="entry name" value="PP2C"/>
    <property type="match status" value="1"/>
</dbReference>
<dbReference type="Gene3D" id="3.60.40.10">
    <property type="entry name" value="PPM-type phosphatase domain"/>
    <property type="match status" value="1"/>
</dbReference>
<dbReference type="EMBL" id="UOEX01000253">
    <property type="protein sequence ID" value="VAW38571.1"/>
    <property type="molecule type" value="Genomic_DNA"/>
</dbReference>
<organism evidence="2">
    <name type="scientific">hydrothermal vent metagenome</name>
    <dbReference type="NCBI Taxonomy" id="652676"/>
    <lineage>
        <taxon>unclassified sequences</taxon>
        <taxon>metagenomes</taxon>
        <taxon>ecological metagenomes</taxon>
    </lineage>
</organism>